<dbReference type="EMBL" id="BK063094">
    <property type="protein sequence ID" value="DBA11789.1"/>
    <property type="molecule type" value="Genomic_DNA"/>
</dbReference>
<proteinExistence type="predicted"/>
<organism evidence="1">
    <name type="scientific">Malaco herpesvirus 1</name>
    <dbReference type="NCBI Taxonomy" id="3031797"/>
    <lineage>
        <taxon>Viruses</taxon>
        <taxon>Duplodnaviria</taxon>
        <taxon>Heunggongvirae</taxon>
        <taxon>Peploviricota</taxon>
        <taxon>Herviviricetes</taxon>
        <taxon>Herpesvirales</taxon>
        <taxon>Malacoherpesviridae</taxon>
    </lineage>
</organism>
<accession>A0AA48P7T7</accession>
<sequence>MACMDLSNVSKFSDLYEVGVGSRYATTVLLTQSGLVYNHISKSTRFSMKCFLADSAVILSLEMLSPIPSNSAFVIPGGMIPISLNMVALLSMLSSSSSSPPPACSLTENALMSLRMSEPVFM</sequence>
<name>A0AA48P7T7_9VIRU</name>
<protein>
    <submittedName>
        <fullName evidence="1">ORF88</fullName>
    </submittedName>
</protein>
<reference evidence="1" key="2">
    <citation type="submission" date="2023-01" db="EMBL/GenBank/DDBJ databases">
        <authorList>
            <person name="Rosani U."/>
            <person name="Delmont T.O."/>
            <person name="Gaia M."/>
            <person name="Krupovic M."/>
        </authorList>
    </citation>
    <scope>NUCLEOTIDE SEQUENCE</scope>
    <source>
        <strain evidence="1">MalacoHV1/China/2018</strain>
    </source>
</reference>
<evidence type="ECO:0000313" key="1">
    <source>
        <dbReference type="EMBL" id="DBA11789.1"/>
    </source>
</evidence>
<reference evidence="1" key="1">
    <citation type="journal article" date="2023" name="Front. Mar. Sci.">
        <title>Tracing the invertebrate herpesviruses in the global sequence datasets.</title>
        <authorList>
            <person name="Rosani U."/>
            <person name="Gaia M."/>
            <person name="Delmont T.O."/>
            <person name="Krupovic M."/>
        </authorList>
    </citation>
    <scope>NUCLEOTIDE SEQUENCE</scope>
    <source>
        <strain evidence="1">MalacoHV1/China/2018</strain>
    </source>
</reference>